<proteinExistence type="predicted"/>
<organism evidence="1 2">
    <name type="scientific">Candolleomyces aberdarensis</name>
    <dbReference type="NCBI Taxonomy" id="2316362"/>
    <lineage>
        <taxon>Eukaryota</taxon>
        <taxon>Fungi</taxon>
        <taxon>Dikarya</taxon>
        <taxon>Basidiomycota</taxon>
        <taxon>Agaricomycotina</taxon>
        <taxon>Agaricomycetes</taxon>
        <taxon>Agaricomycetidae</taxon>
        <taxon>Agaricales</taxon>
        <taxon>Agaricineae</taxon>
        <taxon>Psathyrellaceae</taxon>
        <taxon>Candolleomyces</taxon>
    </lineage>
</organism>
<sequence>MTASASEQAEPFSGLRRVVIVPGDTLPLLLAILAAAPSPKLEVLFDIIGAEPANTSTSG</sequence>
<comment type="caution">
    <text evidence="1">The sequence shown here is derived from an EMBL/GenBank/DDBJ whole genome shotgun (WGS) entry which is preliminary data.</text>
</comment>
<evidence type="ECO:0000313" key="2">
    <source>
        <dbReference type="Proteomes" id="UP000290288"/>
    </source>
</evidence>
<accession>A0A4Q2DFU2</accession>
<protein>
    <submittedName>
        <fullName evidence="1">Uncharacterized protein</fullName>
    </submittedName>
</protein>
<name>A0A4Q2DFU2_9AGAR</name>
<dbReference type="AlphaFoldDB" id="A0A4Q2DFU2"/>
<keyword evidence="2" id="KW-1185">Reference proteome</keyword>
<reference evidence="1 2" key="1">
    <citation type="submission" date="2019-01" db="EMBL/GenBank/DDBJ databases">
        <title>Draft genome sequence of Psathyrella aberdarensis IHI B618.</title>
        <authorList>
            <person name="Buettner E."/>
            <person name="Kellner H."/>
        </authorList>
    </citation>
    <scope>NUCLEOTIDE SEQUENCE [LARGE SCALE GENOMIC DNA]</scope>
    <source>
        <strain evidence="1 2">IHI B618</strain>
    </source>
</reference>
<gene>
    <name evidence="1" type="ORF">EST38_g7355</name>
</gene>
<dbReference type="EMBL" id="SDEE01000262">
    <property type="protein sequence ID" value="RXW18499.1"/>
    <property type="molecule type" value="Genomic_DNA"/>
</dbReference>
<dbReference type="Proteomes" id="UP000290288">
    <property type="component" value="Unassembled WGS sequence"/>
</dbReference>
<evidence type="ECO:0000313" key="1">
    <source>
        <dbReference type="EMBL" id="RXW18499.1"/>
    </source>
</evidence>